<evidence type="ECO:0000259" key="1">
    <source>
        <dbReference type="PROSITE" id="PS50937"/>
    </source>
</evidence>
<comment type="caution">
    <text evidence="2">The sequence shown here is derived from an EMBL/GenBank/DDBJ whole genome shotgun (WGS) entry which is preliminary data.</text>
</comment>
<dbReference type="SUPFAM" id="SSF46955">
    <property type="entry name" value="Putative DNA-binding domain"/>
    <property type="match status" value="1"/>
</dbReference>
<dbReference type="Proteomes" id="UP000544090">
    <property type="component" value="Unassembled WGS sequence"/>
</dbReference>
<feature type="domain" description="HTH merR-type" evidence="1">
    <location>
        <begin position="1"/>
        <end position="70"/>
    </location>
</feature>
<dbReference type="GO" id="GO:0006355">
    <property type="term" value="P:regulation of DNA-templated transcription"/>
    <property type="evidence" value="ECO:0007669"/>
    <property type="project" value="InterPro"/>
</dbReference>
<proteinExistence type="predicted"/>
<reference evidence="2 3" key="1">
    <citation type="submission" date="2020-04" db="EMBL/GenBank/DDBJ databases">
        <title>Arthrobacter sp. nov.</title>
        <authorList>
            <person name="Liu S."/>
        </authorList>
    </citation>
    <scope>NUCLEOTIDE SEQUENCE [LARGE SCALE GENOMIC DNA]</scope>
    <source>
        <strain evidence="2 3">E918</strain>
    </source>
</reference>
<sequence length="209" mass="22195">MQLKELGLRSGVSTASIKFYLREGLLPRGRTMDSSRAEYTQAHLRRLELIKGLRTVVGLGLDRIKAVTAAIDDGQLGDVELMGRVQAMVLGLAEDPVPDHPLTAGLVGSGRWVDAPSQARNSLNQLLHRMDDLGVPARAEVLAAYADAVDQVAALDLASAEQAGSRDELVLAVAVGTHLYSQLLLKMLAVAQASRAMRPGGRGRGQGAP</sequence>
<dbReference type="AlphaFoldDB" id="A0A7X6HH72"/>
<dbReference type="InterPro" id="IPR000551">
    <property type="entry name" value="MerR-type_HTH_dom"/>
</dbReference>
<dbReference type="Gene3D" id="1.10.1660.10">
    <property type="match status" value="1"/>
</dbReference>
<dbReference type="RefSeq" id="WP_168487242.1">
    <property type="nucleotide sequence ID" value="NZ_JAAZSQ010000014.1"/>
</dbReference>
<evidence type="ECO:0000313" key="3">
    <source>
        <dbReference type="Proteomes" id="UP000544090"/>
    </source>
</evidence>
<name>A0A7X6HH72_9MICC</name>
<gene>
    <name evidence="2" type="ORF">HGG74_13810</name>
</gene>
<dbReference type="Pfam" id="PF13411">
    <property type="entry name" value="MerR_1"/>
    <property type="match status" value="1"/>
</dbReference>
<dbReference type="SMART" id="SM00422">
    <property type="entry name" value="HTH_MERR"/>
    <property type="match status" value="1"/>
</dbReference>
<organism evidence="2 3">
    <name type="scientific">Arthrobacter mobilis</name>
    <dbReference type="NCBI Taxonomy" id="2724944"/>
    <lineage>
        <taxon>Bacteria</taxon>
        <taxon>Bacillati</taxon>
        <taxon>Actinomycetota</taxon>
        <taxon>Actinomycetes</taxon>
        <taxon>Micrococcales</taxon>
        <taxon>Micrococcaceae</taxon>
        <taxon>Arthrobacter</taxon>
    </lineage>
</organism>
<accession>A0A7X6HH72</accession>
<dbReference type="GO" id="GO:0003677">
    <property type="term" value="F:DNA binding"/>
    <property type="evidence" value="ECO:0007669"/>
    <property type="project" value="InterPro"/>
</dbReference>
<dbReference type="PROSITE" id="PS50937">
    <property type="entry name" value="HTH_MERR_2"/>
    <property type="match status" value="1"/>
</dbReference>
<protein>
    <submittedName>
        <fullName evidence="2">MerR family transcriptional regulator</fullName>
    </submittedName>
</protein>
<evidence type="ECO:0000313" key="2">
    <source>
        <dbReference type="EMBL" id="NKX55592.1"/>
    </source>
</evidence>
<keyword evidence="3" id="KW-1185">Reference proteome</keyword>
<dbReference type="EMBL" id="JAAZSQ010000014">
    <property type="protein sequence ID" value="NKX55592.1"/>
    <property type="molecule type" value="Genomic_DNA"/>
</dbReference>
<dbReference type="InterPro" id="IPR009061">
    <property type="entry name" value="DNA-bd_dom_put_sf"/>
</dbReference>